<dbReference type="SUPFAM" id="SSF57938">
    <property type="entry name" value="DnaJ/Hsp40 cysteine-rich domain"/>
    <property type="match status" value="1"/>
</dbReference>
<feature type="non-terminal residue" evidence="9">
    <location>
        <position position="1"/>
    </location>
</feature>
<dbReference type="CDD" id="cd10747">
    <property type="entry name" value="DnaJ_C"/>
    <property type="match status" value="1"/>
</dbReference>
<dbReference type="SMART" id="SM00271">
    <property type="entry name" value="DnaJ"/>
    <property type="match status" value="1"/>
</dbReference>
<dbReference type="GO" id="GO:0006457">
    <property type="term" value="P:protein folding"/>
    <property type="evidence" value="ECO:0007669"/>
    <property type="project" value="InterPro"/>
</dbReference>
<dbReference type="CDD" id="cd06257">
    <property type="entry name" value="DnaJ"/>
    <property type="match status" value="1"/>
</dbReference>
<evidence type="ECO:0000256" key="2">
    <source>
        <dbReference type="ARBA" id="ARBA00022737"/>
    </source>
</evidence>
<dbReference type="InterPro" id="IPR044713">
    <property type="entry name" value="DNJA1/2-like"/>
</dbReference>
<dbReference type="AlphaFoldDB" id="A0AA38HL64"/>
<feature type="zinc finger region" description="CR-type" evidence="6">
    <location>
        <begin position="137"/>
        <end position="220"/>
    </location>
</feature>
<comment type="caution">
    <text evidence="9">The sequence shown here is derived from an EMBL/GenBank/DDBJ whole genome shotgun (WGS) entry which is preliminary data.</text>
</comment>
<organism evidence="9 10">
    <name type="scientific">Zophobas morio</name>
    <dbReference type="NCBI Taxonomy" id="2755281"/>
    <lineage>
        <taxon>Eukaryota</taxon>
        <taxon>Metazoa</taxon>
        <taxon>Ecdysozoa</taxon>
        <taxon>Arthropoda</taxon>
        <taxon>Hexapoda</taxon>
        <taxon>Insecta</taxon>
        <taxon>Pterygota</taxon>
        <taxon>Neoptera</taxon>
        <taxon>Endopterygota</taxon>
        <taxon>Coleoptera</taxon>
        <taxon>Polyphaga</taxon>
        <taxon>Cucujiformia</taxon>
        <taxon>Tenebrionidae</taxon>
        <taxon>Zophobas</taxon>
    </lineage>
</organism>
<dbReference type="SUPFAM" id="SSF46565">
    <property type="entry name" value="Chaperone J-domain"/>
    <property type="match status" value="1"/>
</dbReference>
<dbReference type="PANTHER" id="PTHR43888">
    <property type="entry name" value="DNAJ-LIKE-2, ISOFORM A-RELATED"/>
    <property type="match status" value="1"/>
</dbReference>
<gene>
    <name evidence="9" type="ORF">Zmor_019159</name>
</gene>
<dbReference type="GO" id="GO:0008270">
    <property type="term" value="F:zinc ion binding"/>
    <property type="evidence" value="ECO:0007669"/>
    <property type="project" value="UniProtKB-KW"/>
</dbReference>
<keyword evidence="2" id="KW-0677">Repeat</keyword>
<dbReference type="HAMAP" id="MF_01152">
    <property type="entry name" value="DnaJ"/>
    <property type="match status" value="1"/>
</dbReference>
<keyword evidence="5" id="KW-0143">Chaperone</keyword>
<dbReference type="Pfam" id="PF01556">
    <property type="entry name" value="DnaJ_C"/>
    <property type="match status" value="1"/>
</dbReference>
<protein>
    <submittedName>
        <fullName evidence="9">Uncharacterized protein</fullName>
    </submittedName>
</protein>
<dbReference type="CDD" id="cd10719">
    <property type="entry name" value="DnaJ_zf"/>
    <property type="match status" value="1"/>
</dbReference>
<dbReference type="InterPro" id="IPR012724">
    <property type="entry name" value="DnaJ"/>
</dbReference>
<dbReference type="Gene3D" id="2.60.260.20">
    <property type="entry name" value="Urease metallochaperone UreE, N-terminal domain"/>
    <property type="match status" value="2"/>
</dbReference>
<dbReference type="GO" id="GO:0030544">
    <property type="term" value="F:Hsp70 protein binding"/>
    <property type="evidence" value="ECO:0007669"/>
    <property type="project" value="InterPro"/>
</dbReference>
<dbReference type="GO" id="GO:0005524">
    <property type="term" value="F:ATP binding"/>
    <property type="evidence" value="ECO:0007669"/>
    <property type="project" value="InterPro"/>
</dbReference>
<feature type="domain" description="J" evidence="7">
    <location>
        <begin position="14"/>
        <end position="78"/>
    </location>
</feature>
<accession>A0AA38HL64</accession>
<dbReference type="GO" id="GO:0051082">
    <property type="term" value="F:unfolded protein binding"/>
    <property type="evidence" value="ECO:0007669"/>
    <property type="project" value="InterPro"/>
</dbReference>
<evidence type="ECO:0000256" key="5">
    <source>
        <dbReference type="ARBA" id="ARBA00023186"/>
    </source>
</evidence>
<feature type="domain" description="CR-type" evidence="8">
    <location>
        <begin position="137"/>
        <end position="220"/>
    </location>
</feature>
<name>A0AA38HL64_9CUCU</name>
<dbReference type="InterPro" id="IPR001623">
    <property type="entry name" value="DnaJ_domain"/>
</dbReference>
<dbReference type="Gene3D" id="1.10.287.110">
    <property type="entry name" value="DnaJ domain"/>
    <property type="match status" value="1"/>
</dbReference>
<evidence type="ECO:0000259" key="7">
    <source>
        <dbReference type="PROSITE" id="PS50076"/>
    </source>
</evidence>
<dbReference type="Pfam" id="PF00684">
    <property type="entry name" value="DnaJ_CXXCXGXG"/>
    <property type="match status" value="1"/>
</dbReference>
<keyword evidence="1 6" id="KW-0479">Metal-binding</keyword>
<dbReference type="Pfam" id="PF00226">
    <property type="entry name" value="DnaJ"/>
    <property type="match status" value="1"/>
</dbReference>
<dbReference type="InterPro" id="IPR036869">
    <property type="entry name" value="J_dom_sf"/>
</dbReference>
<sequence>ATYINNVFSQIDTQYYKILGVKPSASQSEIKRAYHKLAKQLHPDTNPDPQAHDSFTKVAEAYSVLSDEEKREVYDNYGLEALKNENKGDGGGGFGDILSQYFFFSFSRLFGGSSSQSKKMPDIIFPLQVSLAEVYSKRFIKIEIKNQRLCPHCRGTGAYDTSSIKTCTTCNGRGIRVTRVHLGPGMYQEMQRTCESCSGKGRVVSKSCKECRGRKVMPMSHFETLEVQRGMTNGDEIVLKKAGDRPPEYIAGDIKFVVSVLPHPVFVRRGDDLAANIVVTLKEALFGFKRAIEHLDGRQITVQTSGVTQPEHVLIIKGEGMPPRDYHGDFGDMHVTVRVIFPRNFTKEERELLEGVL</sequence>
<evidence type="ECO:0000259" key="8">
    <source>
        <dbReference type="PROSITE" id="PS51188"/>
    </source>
</evidence>
<evidence type="ECO:0000256" key="6">
    <source>
        <dbReference type="PROSITE-ProRule" id="PRU00546"/>
    </source>
</evidence>
<dbReference type="InterPro" id="IPR036410">
    <property type="entry name" value="HSP_DnaJ_Cys-rich_dom_sf"/>
</dbReference>
<keyword evidence="3 6" id="KW-0863">Zinc-finger</keyword>
<proteinExistence type="inferred from homology"/>
<dbReference type="InterPro" id="IPR001305">
    <property type="entry name" value="HSP_DnaJ_Cys-rich_dom"/>
</dbReference>
<reference evidence="9" key="1">
    <citation type="journal article" date="2023" name="G3 (Bethesda)">
        <title>Whole genome assemblies of Zophobas morio and Tenebrio molitor.</title>
        <authorList>
            <person name="Kaur S."/>
            <person name="Stinson S.A."/>
            <person name="diCenzo G.C."/>
        </authorList>
    </citation>
    <scope>NUCLEOTIDE SEQUENCE</scope>
    <source>
        <strain evidence="9">QUZm001</strain>
    </source>
</reference>
<dbReference type="InterPro" id="IPR002939">
    <property type="entry name" value="DnaJ_C"/>
</dbReference>
<dbReference type="InterPro" id="IPR018253">
    <property type="entry name" value="DnaJ_domain_CS"/>
</dbReference>
<dbReference type="PROSITE" id="PS00636">
    <property type="entry name" value="DNAJ_1"/>
    <property type="match status" value="1"/>
</dbReference>
<evidence type="ECO:0000313" key="9">
    <source>
        <dbReference type="EMBL" id="KAJ3632136.1"/>
    </source>
</evidence>
<evidence type="ECO:0000313" key="10">
    <source>
        <dbReference type="Proteomes" id="UP001168821"/>
    </source>
</evidence>
<dbReference type="SUPFAM" id="SSF49493">
    <property type="entry name" value="HSP40/DnaJ peptide-binding domain"/>
    <property type="match status" value="2"/>
</dbReference>
<evidence type="ECO:0000256" key="4">
    <source>
        <dbReference type="ARBA" id="ARBA00022833"/>
    </source>
</evidence>
<dbReference type="EMBL" id="JALNTZ010000594">
    <property type="protein sequence ID" value="KAJ3632136.1"/>
    <property type="molecule type" value="Genomic_DNA"/>
</dbReference>
<dbReference type="PROSITE" id="PS50076">
    <property type="entry name" value="DNAJ_2"/>
    <property type="match status" value="1"/>
</dbReference>
<evidence type="ECO:0000256" key="1">
    <source>
        <dbReference type="ARBA" id="ARBA00022723"/>
    </source>
</evidence>
<dbReference type="Proteomes" id="UP001168821">
    <property type="component" value="Unassembled WGS sequence"/>
</dbReference>
<dbReference type="FunFam" id="2.10.230.10:FF:000002">
    <property type="entry name" value="Molecular chaperone DnaJ"/>
    <property type="match status" value="1"/>
</dbReference>
<dbReference type="InterPro" id="IPR008971">
    <property type="entry name" value="HSP40/DnaJ_pept-bd"/>
</dbReference>
<dbReference type="GO" id="GO:0009408">
    <property type="term" value="P:response to heat"/>
    <property type="evidence" value="ECO:0007669"/>
    <property type="project" value="InterPro"/>
</dbReference>
<dbReference type="Gene3D" id="2.10.230.10">
    <property type="entry name" value="Heat shock protein DnaJ, cysteine-rich domain"/>
    <property type="match status" value="1"/>
</dbReference>
<dbReference type="PRINTS" id="PR00625">
    <property type="entry name" value="JDOMAIN"/>
</dbReference>
<dbReference type="PROSITE" id="PS51188">
    <property type="entry name" value="ZF_CR"/>
    <property type="match status" value="1"/>
</dbReference>
<dbReference type="FunFam" id="2.60.260.20:FF:000013">
    <property type="entry name" value="DnaJ subfamily B member 11"/>
    <property type="match status" value="1"/>
</dbReference>
<keyword evidence="4 6" id="KW-0862">Zinc</keyword>
<keyword evidence="10" id="KW-1185">Reference proteome</keyword>
<evidence type="ECO:0000256" key="3">
    <source>
        <dbReference type="ARBA" id="ARBA00022771"/>
    </source>
</evidence>